<organism evidence="10 11">
    <name type="scientific">Lysinibacillus agricola</name>
    <dbReference type="NCBI Taxonomy" id="2590012"/>
    <lineage>
        <taxon>Bacteria</taxon>
        <taxon>Bacillati</taxon>
        <taxon>Bacillota</taxon>
        <taxon>Bacilli</taxon>
        <taxon>Bacillales</taxon>
        <taxon>Bacillaceae</taxon>
        <taxon>Lysinibacillus</taxon>
    </lineage>
</organism>
<keyword evidence="5 8" id="KW-0663">Pyridoxal phosphate</keyword>
<dbReference type="InterPro" id="IPR010970">
    <property type="entry name" value="Cys_dSase_SufS"/>
</dbReference>
<evidence type="ECO:0000256" key="4">
    <source>
        <dbReference type="ARBA" id="ARBA00022679"/>
    </source>
</evidence>
<evidence type="ECO:0000256" key="1">
    <source>
        <dbReference type="ARBA" id="ARBA00001933"/>
    </source>
</evidence>
<evidence type="ECO:0000256" key="2">
    <source>
        <dbReference type="ARBA" id="ARBA00010447"/>
    </source>
</evidence>
<dbReference type="InterPro" id="IPR020578">
    <property type="entry name" value="Aminotrans_V_PyrdxlP_BS"/>
</dbReference>
<dbReference type="PANTHER" id="PTHR43586">
    <property type="entry name" value="CYSTEINE DESULFURASE"/>
    <property type="match status" value="1"/>
</dbReference>
<dbReference type="EMBL" id="CP067341">
    <property type="protein sequence ID" value="QQP11963.1"/>
    <property type="molecule type" value="Genomic_DNA"/>
</dbReference>
<accession>A0ABX7APT7</accession>
<dbReference type="InterPro" id="IPR016454">
    <property type="entry name" value="Cysteine_dSase"/>
</dbReference>
<dbReference type="InterPro" id="IPR015424">
    <property type="entry name" value="PyrdxlP-dep_Trfase"/>
</dbReference>
<evidence type="ECO:0000313" key="10">
    <source>
        <dbReference type="EMBL" id="QQP11963.1"/>
    </source>
</evidence>
<name>A0ABX7APT7_9BACI</name>
<dbReference type="Proteomes" id="UP000596049">
    <property type="component" value="Chromosome"/>
</dbReference>
<keyword evidence="11" id="KW-1185">Reference proteome</keyword>
<keyword evidence="4 8" id="KW-0808">Transferase</keyword>
<evidence type="ECO:0000256" key="7">
    <source>
        <dbReference type="RuleBase" id="RU004504"/>
    </source>
</evidence>
<dbReference type="SUPFAM" id="SSF53383">
    <property type="entry name" value="PLP-dependent transferases"/>
    <property type="match status" value="1"/>
</dbReference>
<evidence type="ECO:0000256" key="5">
    <source>
        <dbReference type="ARBA" id="ARBA00022898"/>
    </source>
</evidence>
<dbReference type="PIRSF" id="PIRSF005572">
    <property type="entry name" value="NifS"/>
    <property type="match status" value="1"/>
</dbReference>
<dbReference type="PANTHER" id="PTHR43586:SF8">
    <property type="entry name" value="CYSTEINE DESULFURASE 1, CHLOROPLASTIC"/>
    <property type="match status" value="1"/>
</dbReference>
<evidence type="ECO:0000313" key="11">
    <source>
        <dbReference type="Proteomes" id="UP000596049"/>
    </source>
</evidence>
<gene>
    <name evidence="10" type="ORF">FJQ98_23005</name>
</gene>
<dbReference type="Gene3D" id="3.90.1150.10">
    <property type="entry name" value="Aspartate Aminotransferase, domain 1"/>
    <property type="match status" value="1"/>
</dbReference>
<comment type="function">
    <text evidence="8">Catalyzes the removal of elemental sulfur and selenium atoms from L-cysteine, L-cystine, L-selenocysteine, and L-selenocystine to produce L-alanine.</text>
</comment>
<comment type="similarity">
    <text evidence="2 8">Belongs to the class-V pyridoxal-phosphate-dependent aminotransferase family. Csd subfamily.</text>
</comment>
<evidence type="ECO:0000256" key="3">
    <source>
        <dbReference type="ARBA" id="ARBA00012239"/>
    </source>
</evidence>
<evidence type="ECO:0000256" key="6">
    <source>
        <dbReference type="ARBA" id="ARBA00050776"/>
    </source>
</evidence>
<dbReference type="RefSeq" id="WP_053597180.1">
    <property type="nucleotide sequence ID" value="NZ_CP067341.1"/>
</dbReference>
<dbReference type="InterPro" id="IPR000192">
    <property type="entry name" value="Aminotrans_V_dom"/>
</dbReference>
<evidence type="ECO:0000256" key="8">
    <source>
        <dbReference type="RuleBase" id="RU004506"/>
    </source>
</evidence>
<dbReference type="InterPro" id="IPR015422">
    <property type="entry name" value="PyrdxlP-dep_Trfase_small"/>
</dbReference>
<feature type="domain" description="Aminotransferase class V" evidence="9">
    <location>
        <begin position="23"/>
        <end position="392"/>
    </location>
</feature>
<reference evidence="10 11" key="1">
    <citation type="submission" date="2020-01" db="EMBL/GenBank/DDBJ databases">
        <authorList>
            <person name="Liu G."/>
            <person name="Liu B."/>
        </authorList>
    </citation>
    <scope>NUCLEOTIDE SEQUENCE [LARGE SCALE GENOMIC DNA]</scope>
    <source>
        <strain evidence="10 11">FJAT-51161</strain>
    </source>
</reference>
<comment type="cofactor">
    <cofactor evidence="1 7">
        <name>pyridoxal 5'-phosphate</name>
        <dbReference type="ChEBI" id="CHEBI:597326"/>
    </cofactor>
</comment>
<dbReference type="EC" id="2.8.1.7" evidence="3 8"/>
<dbReference type="PROSITE" id="PS00595">
    <property type="entry name" value="AA_TRANSFER_CLASS_5"/>
    <property type="match status" value="1"/>
</dbReference>
<dbReference type="Pfam" id="PF00266">
    <property type="entry name" value="Aminotran_5"/>
    <property type="match status" value="1"/>
</dbReference>
<proteinExistence type="inferred from homology"/>
<dbReference type="Gene3D" id="3.40.640.10">
    <property type="entry name" value="Type I PLP-dependent aspartate aminotransferase-like (Major domain)"/>
    <property type="match status" value="1"/>
</dbReference>
<dbReference type="CDD" id="cd06453">
    <property type="entry name" value="SufS_like"/>
    <property type="match status" value="1"/>
</dbReference>
<comment type="catalytic activity">
    <reaction evidence="6 8">
        <text>(sulfur carrier)-H + L-cysteine = (sulfur carrier)-SH + L-alanine</text>
        <dbReference type="Rhea" id="RHEA:43892"/>
        <dbReference type="Rhea" id="RHEA-COMP:14737"/>
        <dbReference type="Rhea" id="RHEA-COMP:14739"/>
        <dbReference type="ChEBI" id="CHEBI:29917"/>
        <dbReference type="ChEBI" id="CHEBI:35235"/>
        <dbReference type="ChEBI" id="CHEBI:57972"/>
        <dbReference type="ChEBI" id="CHEBI:64428"/>
        <dbReference type="EC" id="2.8.1.7"/>
    </reaction>
</comment>
<dbReference type="InterPro" id="IPR015421">
    <property type="entry name" value="PyrdxlP-dep_Trfase_major"/>
</dbReference>
<sequence length="405" mass="44788">MESINMQKQFPILNQKIHGYPLVYLDNAASTQKPLQVIESLQQYYEQDNANVHRGVHTLSSRATDAYEGARKKVANFLNAETEKEVIFTRGTTSSINLVASSYARAVCNEGDEIVISAMEHHSNLLPWQQVAKATKAKLKHIPLQNDGTFSIGDAEKAITSHTKIVAVSHVSNVLGIANPVKQMAAIAHKHGAVIMVDGAQSVPHIKVDVQDLGCDFYAFSGHKMCGPTGIGVLYGKKQLLEKMEPIEFGGEMIDHVDLHDASWKELPWKFEGGTPIIAGAIGLGTAIDFLEGIGLDTIEKHDKQLTSYAVERMKQIEDVTMYGPDDGRFGLVTFNLGKVHPHDLATVLDTYGIAIRAGHHCCQPLMRHFEASATARASFYLYNTEEDIERFILALEKTKEFFKK</sequence>
<protein>
    <recommendedName>
        <fullName evidence="3 8">Cysteine desulfurase</fullName>
        <ecNumber evidence="3 8">2.8.1.7</ecNumber>
    </recommendedName>
</protein>
<evidence type="ECO:0000259" key="9">
    <source>
        <dbReference type="Pfam" id="PF00266"/>
    </source>
</evidence>
<dbReference type="NCBIfam" id="TIGR01979">
    <property type="entry name" value="sufS"/>
    <property type="match status" value="1"/>
</dbReference>